<dbReference type="Proteomes" id="UP000299102">
    <property type="component" value="Unassembled WGS sequence"/>
</dbReference>
<evidence type="ECO:0000256" key="2">
    <source>
        <dbReference type="SAM" id="SignalP"/>
    </source>
</evidence>
<organism evidence="3 4">
    <name type="scientific">Eumeta variegata</name>
    <name type="common">Bagworm moth</name>
    <name type="synonym">Eumeta japonica</name>
    <dbReference type="NCBI Taxonomy" id="151549"/>
    <lineage>
        <taxon>Eukaryota</taxon>
        <taxon>Metazoa</taxon>
        <taxon>Ecdysozoa</taxon>
        <taxon>Arthropoda</taxon>
        <taxon>Hexapoda</taxon>
        <taxon>Insecta</taxon>
        <taxon>Pterygota</taxon>
        <taxon>Neoptera</taxon>
        <taxon>Endopterygota</taxon>
        <taxon>Lepidoptera</taxon>
        <taxon>Glossata</taxon>
        <taxon>Ditrysia</taxon>
        <taxon>Tineoidea</taxon>
        <taxon>Psychidae</taxon>
        <taxon>Oiketicinae</taxon>
        <taxon>Eumeta</taxon>
    </lineage>
</organism>
<gene>
    <name evidence="3" type="ORF">EVAR_22758_1</name>
</gene>
<keyword evidence="4" id="KW-1185">Reference proteome</keyword>
<feature type="chain" id="PRO_5020041841" description="Secreted protein" evidence="2">
    <location>
        <begin position="19"/>
        <end position="170"/>
    </location>
</feature>
<reference evidence="3 4" key="1">
    <citation type="journal article" date="2019" name="Commun. Biol.">
        <title>The bagworm genome reveals a unique fibroin gene that provides high tensile strength.</title>
        <authorList>
            <person name="Kono N."/>
            <person name="Nakamura H."/>
            <person name="Ohtoshi R."/>
            <person name="Tomita M."/>
            <person name="Numata K."/>
            <person name="Arakawa K."/>
        </authorList>
    </citation>
    <scope>NUCLEOTIDE SEQUENCE [LARGE SCALE GENOMIC DNA]</scope>
</reference>
<evidence type="ECO:0000256" key="1">
    <source>
        <dbReference type="SAM" id="MobiDB-lite"/>
    </source>
</evidence>
<evidence type="ECO:0008006" key="5">
    <source>
        <dbReference type="Google" id="ProtNLM"/>
    </source>
</evidence>
<protein>
    <recommendedName>
        <fullName evidence="5">Secreted protein</fullName>
    </recommendedName>
</protein>
<proteinExistence type="predicted"/>
<comment type="caution">
    <text evidence="3">The sequence shown here is derived from an EMBL/GenBank/DDBJ whole genome shotgun (WGS) entry which is preliminary data.</text>
</comment>
<feature type="region of interest" description="Disordered" evidence="1">
    <location>
        <begin position="89"/>
        <end position="109"/>
    </location>
</feature>
<name>A0A4C1UTS4_EUMVA</name>
<dbReference type="AlphaFoldDB" id="A0A4C1UTS4"/>
<sequence>MHLLEWFILSLLGGVLEARQKVSGLVECAGRVARLIELAAEPRARAPAGRVRSCGVRSSAAKRPVERDRGPPALLVTCPRRRVGARADPARAPLFPNGGQTATPEPRRGPGELSACVALAGDLCRCGIVIRPFLSRGPRVALAGARRAIRLRALTSARPRCACAAHAYPT</sequence>
<evidence type="ECO:0000313" key="4">
    <source>
        <dbReference type="Proteomes" id="UP000299102"/>
    </source>
</evidence>
<evidence type="ECO:0000313" key="3">
    <source>
        <dbReference type="EMBL" id="GBP29386.1"/>
    </source>
</evidence>
<accession>A0A4C1UTS4</accession>
<keyword evidence="2" id="KW-0732">Signal</keyword>
<feature type="signal peptide" evidence="2">
    <location>
        <begin position="1"/>
        <end position="18"/>
    </location>
</feature>
<dbReference type="EMBL" id="BGZK01000219">
    <property type="protein sequence ID" value="GBP29386.1"/>
    <property type="molecule type" value="Genomic_DNA"/>
</dbReference>